<dbReference type="GO" id="GO:0005783">
    <property type="term" value="C:endoplasmic reticulum"/>
    <property type="evidence" value="ECO:0007669"/>
    <property type="project" value="TreeGrafter"/>
</dbReference>
<accession>A0A165U587</accession>
<dbReference type="InterPro" id="IPR039604">
    <property type="entry name" value="Bfr1"/>
</dbReference>
<gene>
    <name evidence="3" type="ORF">DAEQUDRAFT_761273</name>
</gene>
<feature type="region of interest" description="Disordered" evidence="2">
    <location>
        <begin position="388"/>
        <end position="432"/>
    </location>
</feature>
<dbReference type="OrthoDB" id="2195113at2759"/>
<sequence>MAAAAKSKTTSANGATRKTKTAAPTADGNVTNGGTSPAPAPATPVEAPFEFATYGPGKPDKGTYEKEQEQIKAQIDALQVKVSAVRDRINQATKPGGSNDKRNALRAELDGIRDQQSMSKASRAKVFDQLKAIQDGVQKKVKDLNAAKAKAPFKTAGEVDDRIKQLERQVESGNLKLGDEKRALAEISQLKRSRRIVEGFQAEQESIEVDRARADELRKQLDDPEAKAASERYDVLKAELDELKKEGDELAANRNKLFDERNNLSSELDVLYNRKRESAQRFRDANDKYFTKMNEERARRAERARAQRAAEEEAKKKELAEQIREEAEAPAFQAQIEDCQTLVDYFSGKTSAPSLSEKEDKSVAGVPKLELRKVEAAPAEGMVVRKKKGEDADNYFVAKPRKGQKVQKGTVKPAPAESNNSTSDASSSQSQLHVPLPTLSALLSLSITPPTSTADVPRIVEDLKAKKAWFLGNQARVTAENKQKAEVRIKQLIGKSEKVDVPASDDIIPPNGGGERPAEPASTPAIVDLPSLPVSSEAVVDKLEVVEEEQAADADES</sequence>
<dbReference type="GO" id="GO:0008298">
    <property type="term" value="P:intracellular mRNA localization"/>
    <property type="evidence" value="ECO:0007669"/>
    <property type="project" value="TreeGrafter"/>
</dbReference>
<feature type="coiled-coil region" evidence="1">
    <location>
        <begin position="226"/>
        <end position="260"/>
    </location>
</feature>
<evidence type="ECO:0000313" key="4">
    <source>
        <dbReference type="Proteomes" id="UP000076727"/>
    </source>
</evidence>
<protein>
    <recommendedName>
        <fullName evidence="5">Nuclear segregation protein Bfr1</fullName>
    </recommendedName>
</protein>
<evidence type="ECO:0000256" key="2">
    <source>
        <dbReference type="SAM" id="MobiDB-lite"/>
    </source>
</evidence>
<name>A0A165U587_9APHY</name>
<dbReference type="STRING" id="1314783.A0A165U587"/>
<proteinExistence type="predicted"/>
<feature type="region of interest" description="Disordered" evidence="2">
    <location>
        <begin position="500"/>
        <end position="528"/>
    </location>
</feature>
<feature type="region of interest" description="Disordered" evidence="2">
    <location>
        <begin position="1"/>
        <end position="70"/>
    </location>
</feature>
<keyword evidence="4" id="KW-1185">Reference proteome</keyword>
<dbReference type="Proteomes" id="UP000076727">
    <property type="component" value="Unassembled WGS sequence"/>
</dbReference>
<evidence type="ECO:0000313" key="3">
    <source>
        <dbReference type="EMBL" id="KZT74413.1"/>
    </source>
</evidence>
<evidence type="ECO:0000256" key="1">
    <source>
        <dbReference type="SAM" id="Coils"/>
    </source>
</evidence>
<feature type="compositionally biased region" description="Low complexity" evidence="2">
    <location>
        <begin position="1"/>
        <end position="26"/>
    </location>
</feature>
<dbReference type="GO" id="GO:0003729">
    <property type="term" value="F:mRNA binding"/>
    <property type="evidence" value="ECO:0007669"/>
    <property type="project" value="TreeGrafter"/>
</dbReference>
<evidence type="ECO:0008006" key="5">
    <source>
        <dbReference type="Google" id="ProtNLM"/>
    </source>
</evidence>
<dbReference type="PANTHER" id="PTHR31027">
    <property type="entry name" value="NUCLEAR SEGREGATION PROTEIN BFR1"/>
    <property type="match status" value="1"/>
</dbReference>
<dbReference type="GO" id="GO:0042175">
    <property type="term" value="C:nuclear outer membrane-endoplasmic reticulum membrane network"/>
    <property type="evidence" value="ECO:0007669"/>
    <property type="project" value="TreeGrafter"/>
</dbReference>
<dbReference type="AlphaFoldDB" id="A0A165U587"/>
<dbReference type="GO" id="GO:1990904">
    <property type="term" value="C:ribonucleoprotein complex"/>
    <property type="evidence" value="ECO:0007669"/>
    <property type="project" value="TreeGrafter"/>
</dbReference>
<feature type="compositionally biased region" description="Low complexity" evidence="2">
    <location>
        <begin position="43"/>
        <end position="52"/>
    </location>
</feature>
<feature type="region of interest" description="Disordered" evidence="2">
    <location>
        <begin position="293"/>
        <end position="321"/>
    </location>
</feature>
<feature type="compositionally biased region" description="Basic and acidic residues" evidence="2">
    <location>
        <begin position="58"/>
        <end position="70"/>
    </location>
</feature>
<dbReference type="PANTHER" id="PTHR31027:SF2">
    <property type="entry name" value="LEBERCILIN DOMAIN-CONTAINING PROTEIN"/>
    <property type="match status" value="1"/>
</dbReference>
<dbReference type="EMBL" id="KV429033">
    <property type="protein sequence ID" value="KZT74413.1"/>
    <property type="molecule type" value="Genomic_DNA"/>
</dbReference>
<keyword evidence="1" id="KW-0175">Coiled coil</keyword>
<feature type="compositionally biased region" description="Low complexity" evidence="2">
    <location>
        <begin position="418"/>
        <end position="432"/>
    </location>
</feature>
<organism evidence="3 4">
    <name type="scientific">Daedalea quercina L-15889</name>
    <dbReference type="NCBI Taxonomy" id="1314783"/>
    <lineage>
        <taxon>Eukaryota</taxon>
        <taxon>Fungi</taxon>
        <taxon>Dikarya</taxon>
        <taxon>Basidiomycota</taxon>
        <taxon>Agaricomycotina</taxon>
        <taxon>Agaricomycetes</taxon>
        <taxon>Polyporales</taxon>
        <taxon>Fomitopsis</taxon>
    </lineage>
</organism>
<reference evidence="3 4" key="1">
    <citation type="journal article" date="2016" name="Mol. Biol. Evol.">
        <title>Comparative Genomics of Early-Diverging Mushroom-Forming Fungi Provides Insights into the Origins of Lignocellulose Decay Capabilities.</title>
        <authorList>
            <person name="Nagy L.G."/>
            <person name="Riley R."/>
            <person name="Tritt A."/>
            <person name="Adam C."/>
            <person name="Daum C."/>
            <person name="Floudas D."/>
            <person name="Sun H."/>
            <person name="Yadav J.S."/>
            <person name="Pangilinan J."/>
            <person name="Larsson K.H."/>
            <person name="Matsuura K."/>
            <person name="Barry K."/>
            <person name="Labutti K."/>
            <person name="Kuo R."/>
            <person name="Ohm R.A."/>
            <person name="Bhattacharya S.S."/>
            <person name="Shirouzu T."/>
            <person name="Yoshinaga Y."/>
            <person name="Martin F.M."/>
            <person name="Grigoriev I.V."/>
            <person name="Hibbett D.S."/>
        </authorList>
    </citation>
    <scope>NUCLEOTIDE SEQUENCE [LARGE SCALE GENOMIC DNA]</scope>
    <source>
        <strain evidence="3 4">L-15889</strain>
    </source>
</reference>